<feature type="transmembrane region" description="Helical" evidence="2">
    <location>
        <begin position="285"/>
        <end position="310"/>
    </location>
</feature>
<keyword evidence="4" id="KW-1185">Reference proteome</keyword>
<dbReference type="GeneID" id="59282897"/>
<dbReference type="Proteomes" id="UP000578531">
    <property type="component" value="Unassembled WGS sequence"/>
</dbReference>
<evidence type="ECO:0000313" key="3">
    <source>
        <dbReference type="EMBL" id="KAF6240552.1"/>
    </source>
</evidence>
<accession>A0A8H6G4W1</accession>
<dbReference type="RefSeq" id="XP_037169811.1">
    <property type="nucleotide sequence ID" value="XM_037303164.1"/>
</dbReference>
<dbReference type="EMBL" id="JACCJC010000003">
    <property type="protein sequence ID" value="KAF6240552.1"/>
    <property type="molecule type" value="Genomic_DNA"/>
</dbReference>
<proteinExistence type="predicted"/>
<protein>
    <submittedName>
        <fullName evidence="3">Uncharacterized protein</fullName>
    </submittedName>
</protein>
<keyword evidence="2" id="KW-1133">Transmembrane helix</keyword>
<gene>
    <name evidence="3" type="ORF">HO173_001221</name>
</gene>
<dbReference type="AlphaFoldDB" id="A0A8H6G4W1"/>
<name>A0A8H6G4W1_9LECA</name>
<evidence type="ECO:0000313" key="4">
    <source>
        <dbReference type="Proteomes" id="UP000578531"/>
    </source>
</evidence>
<feature type="region of interest" description="Disordered" evidence="1">
    <location>
        <begin position="84"/>
        <end position="125"/>
    </location>
</feature>
<feature type="compositionally biased region" description="Polar residues" evidence="1">
    <location>
        <begin position="97"/>
        <end position="113"/>
    </location>
</feature>
<organism evidence="3 4">
    <name type="scientific">Letharia columbiana</name>
    <dbReference type="NCBI Taxonomy" id="112416"/>
    <lineage>
        <taxon>Eukaryota</taxon>
        <taxon>Fungi</taxon>
        <taxon>Dikarya</taxon>
        <taxon>Ascomycota</taxon>
        <taxon>Pezizomycotina</taxon>
        <taxon>Lecanoromycetes</taxon>
        <taxon>OSLEUM clade</taxon>
        <taxon>Lecanoromycetidae</taxon>
        <taxon>Lecanorales</taxon>
        <taxon>Lecanorineae</taxon>
        <taxon>Parmeliaceae</taxon>
        <taxon>Letharia</taxon>
    </lineage>
</organism>
<keyword evidence="2" id="KW-0472">Membrane</keyword>
<reference evidence="3 4" key="1">
    <citation type="journal article" date="2020" name="Genomics">
        <title>Complete, high-quality genomes from long-read metagenomic sequencing of two wolf lichen thalli reveals enigmatic genome architecture.</title>
        <authorList>
            <person name="McKenzie S.K."/>
            <person name="Walston R.F."/>
            <person name="Allen J.L."/>
        </authorList>
    </citation>
    <scope>NUCLEOTIDE SEQUENCE [LARGE SCALE GENOMIC DNA]</scope>
    <source>
        <strain evidence="3">WasteWater2</strain>
    </source>
</reference>
<evidence type="ECO:0000256" key="1">
    <source>
        <dbReference type="SAM" id="MobiDB-lite"/>
    </source>
</evidence>
<comment type="caution">
    <text evidence="3">The sequence shown here is derived from an EMBL/GenBank/DDBJ whole genome shotgun (WGS) entry which is preliminary data.</text>
</comment>
<keyword evidence="2" id="KW-0812">Transmembrane</keyword>
<sequence>MAYKSTGPQFTRSDCFFGNGVSATQWLKHFHTIISGYEYTLKQYLEWLDLLLMDDAADYHSFTSLFYTRFESLIEFHSGVRDQPPQLPEQPIVPEQPITSEQPTLPEQPTVPQLSEPAPKLSEQPTLQLPEQPVVIQSAPSVPEQPAPSYQSLLHSYQSLLQSYQSSLPQSYQSSLCQSYHSQLHQYQSSLLQSYQSLPYSYRAARHITVSSISTTAAYSTVPSSLLHKYQSSLSYQRSLSYQSSLSTATKAYFAATEQLTTSLSSPVLPTPLDLAYHRLLATMLFVYDAFLLSTSFGAYFAMALLATLLV</sequence>
<evidence type="ECO:0000256" key="2">
    <source>
        <dbReference type="SAM" id="Phobius"/>
    </source>
</evidence>